<sequence length="157" mass="17557">MKALSIWQPHASLLMSGLHKPYETRSWKPWANLIGQRIWIHAGKATDDLEEMMEYLCARADGGPFDPAWEAYREALKQMGFGHLKEMPRGCLLGTAVLAGFLPTEKLAEPGYFGNFGPGRFAWHFVEHDPLASPIPFTGKQGFFEVPSNIVESIQPA</sequence>
<gene>
    <name evidence="1" type="ORF">AADV58_17005</name>
</gene>
<accession>A0ABZ2XLH4</accession>
<dbReference type="SUPFAM" id="SSF88697">
    <property type="entry name" value="PUA domain-like"/>
    <property type="match status" value="1"/>
</dbReference>
<protein>
    <recommendedName>
        <fullName evidence="3">ASCH domain-containing protein</fullName>
    </recommendedName>
</protein>
<evidence type="ECO:0000313" key="2">
    <source>
        <dbReference type="Proteomes" id="UP001479520"/>
    </source>
</evidence>
<evidence type="ECO:0008006" key="3">
    <source>
        <dbReference type="Google" id="ProtNLM"/>
    </source>
</evidence>
<dbReference type="RefSeq" id="WP_152091035.1">
    <property type="nucleotide sequence ID" value="NZ_CP151407.1"/>
</dbReference>
<evidence type="ECO:0000313" key="1">
    <source>
        <dbReference type="EMBL" id="WZJ23455.1"/>
    </source>
</evidence>
<proteinExistence type="predicted"/>
<reference evidence="1 2" key="1">
    <citation type="submission" date="2024-04" db="EMBL/GenBank/DDBJ databases">
        <title>Dissimilatory iodate-reducing microorganisms contribute to the enrichment of iodine in groundwater.</title>
        <authorList>
            <person name="Jiang Z."/>
        </authorList>
    </citation>
    <scope>NUCLEOTIDE SEQUENCE [LARGE SCALE GENOMIC DNA]</scope>
    <source>
        <strain evidence="1 2">NCP973</strain>
        <plasmid evidence="1 2">unnamed1</plasmid>
    </source>
</reference>
<name>A0ABZ2XLH4_9RHOO</name>
<dbReference type="Proteomes" id="UP001479520">
    <property type="component" value="Plasmid unnamed1"/>
</dbReference>
<dbReference type="EMBL" id="CP151407">
    <property type="protein sequence ID" value="WZJ23455.1"/>
    <property type="molecule type" value="Genomic_DNA"/>
</dbReference>
<keyword evidence="1" id="KW-0614">Plasmid</keyword>
<dbReference type="Gene3D" id="2.30.130.30">
    <property type="entry name" value="Hypothetical protein"/>
    <property type="match status" value="1"/>
</dbReference>
<keyword evidence="2" id="KW-1185">Reference proteome</keyword>
<organism evidence="1 2">
    <name type="scientific">Azonexus hydrophilus</name>
    <dbReference type="NCBI Taxonomy" id="418702"/>
    <lineage>
        <taxon>Bacteria</taxon>
        <taxon>Pseudomonadati</taxon>
        <taxon>Pseudomonadota</taxon>
        <taxon>Betaproteobacteria</taxon>
        <taxon>Rhodocyclales</taxon>
        <taxon>Azonexaceae</taxon>
        <taxon>Azonexus</taxon>
    </lineage>
</organism>
<dbReference type="InterPro" id="IPR015947">
    <property type="entry name" value="PUA-like_sf"/>
</dbReference>
<geneLocation type="plasmid" evidence="1 2">
    <name>unnamed1</name>
</geneLocation>